<proteinExistence type="predicted"/>
<dbReference type="Proteomes" id="UP000697127">
    <property type="component" value="Unassembled WGS sequence"/>
</dbReference>
<name>A0A9P6WK71_9ASCO</name>
<dbReference type="AlphaFoldDB" id="A0A9P6WK71"/>
<accession>A0A9P6WK71</accession>
<dbReference type="OrthoDB" id="4075408at2759"/>
<organism evidence="1 2">
    <name type="scientific">Pichia californica</name>
    <dbReference type="NCBI Taxonomy" id="460514"/>
    <lineage>
        <taxon>Eukaryota</taxon>
        <taxon>Fungi</taxon>
        <taxon>Dikarya</taxon>
        <taxon>Ascomycota</taxon>
        <taxon>Saccharomycotina</taxon>
        <taxon>Pichiomycetes</taxon>
        <taxon>Pichiales</taxon>
        <taxon>Pichiaceae</taxon>
        <taxon>Pichia</taxon>
    </lineage>
</organism>
<protein>
    <submittedName>
        <fullName evidence="1">Uncharacterized protein</fullName>
    </submittedName>
</protein>
<gene>
    <name evidence="1" type="ORF">C6P40_002189</name>
</gene>
<sequence length="434" mass="50017">MEPPLRLHDISNRLIDVCDTIIEDQQFIINNNKNNKNVNNEYSKNGKKYKLTSDGNFIRVQGEDKHLIISNSYENFKFNYSILSSYSILKNCGNILIDYPKLSLAIIFTSREIELNKWYDESSKILIAEQNPSINLNNLIENFEFDSINYISNIDSNLRSQLINLGSLILTATKINFFQTDHNVTSPTLEGYALRKLIFDNFGENALNSIDIYNALRAFSHWCSIKGIFYKLNLPNLKINNILIHNFKTFPLIPFWIKDSLYGRYPAGCSKLSLIKKSIKIISNSIYGKLIEFPNYLNFKTFNDLCNDIELDPLKYHIRSATLNLSINLPLEINKIFSNSNIWLEFISSILQAIGNYKLPFENNNNNSNNNLIVSNKILKIKFLKDKKLYQSTCQLVNKIQNLEKLNNNKLNDKQLLDLLGGSVQNSISSVCQF</sequence>
<keyword evidence="2" id="KW-1185">Reference proteome</keyword>
<evidence type="ECO:0000313" key="2">
    <source>
        <dbReference type="Proteomes" id="UP000697127"/>
    </source>
</evidence>
<reference evidence="1" key="1">
    <citation type="submission" date="2020-11" db="EMBL/GenBank/DDBJ databases">
        <title>Kefir isolates.</title>
        <authorList>
            <person name="Marcisauskas S."/>
            <person name="Kim Y."/>
            <person name="Blasche S."/>
        </authorList>
    </citation>
    <scope>NUCLEOTIDE SEQUENCE</scope>
    <source>
        <strain evidence="1">Olga-1</strain>
    </source>
</reference>
<dbReference type="EMBL" id="PUHW01000245">
    <property type="protein sequence ID" value="KAG0687553.1"/>
    <property type="molecule type" value="Genomic_DNA"/>
</dbReference>
<evidence type="ECO:0000313" key="1">
    <source>
        <dbReference type="EMBL" id="KAG0687553.1"/>
    </source>
</evidence>
<comment type="caution">
    <text evidence="1">The sequence shown here is derived from an EMBL/GenBank/DDBJ whole genome shotgun (WGS) entry which is preliminary data.</text>
</comment>